<organism evidence="15 16">
    <name type="scientific">Parafrankia colletiae</name>
    <dbReference type="NCBI Taxonomy" id="573497"/>
    <lineage>
        <taxon>Bacteria</taxon>
        <taxon>Bacillati</taxon>
        <taxon>Actinomycetota</taxon>
        <taxon>Actinomycetes</taxon>
        <taxon>Frankiales</taxon>
        <taxon>Frankiaceae</taxon>
        <taxon>Parafrankia</taxon>
    </lineage>
</organism>
<dbReference type="GO" id="GO:0140359">
    <property type="term" value="F:ABC-type transporter activity"/>
    <property type="evidence" value="ECO:0007669"/>
    <property type="project" value="InterPro"/>
</dbReference>
<dbReference type="PROSITE" id="PS50893">
    <property type="entry name" value="ABC_TRANSPORTER_2"/>
    <property type="match status" value="1"/>
</dbReference>
<dbReference type="GO" id="GO:0034040">
    <property type="term" value="F:ATPase-coupled lipid transmembrane transporter activity"/>
    <property type="evidence" value="ECO:0007669"/>
    <property type="project" value="TreeGrafter"/>
</dbReference>
<dbReference type="InterPro" id="IPR039421">
    <property type="entry name" value="Type_1_exporter"/>
</dbReference>
<feature type="compositionally biased region" description="Basic and acidic residues" evidence="11">
    <location>
        <begin position="747"/>
        <end position="760"/>
    </location>
</feature>
<evidence type="ECO:0000259" key="14">
    <source>
        <dbReference type="PROSITE" id="PS50929"/>
    </source>
</evidence>
<gene>
    <name evidence="15" type="ORF">CC117_01990</name>
</gene>
<dbReference type="Gene3D" id="1.20.1560.10">
    <property type="entry name" value="ABC transporter type 1, transmembrane domain"/>
    <property type="match status" value="1"/>
</dbReference>
<dbReference type="SMART" id="SM00382">
    <property type="entry name" value="AAA"/>
    <property type="match status" value="1"/>
</dbReference>
<dbReference type="PANTHER" id="PTHR24221:SF654">
    <property type="entry name" value="ATP-BINDING CASSETTE SUB-FAMILY B MEMBER 6"/>
    <property type="match status" value="1"/>
</dbReference>
<proteinExistence type="inferred from homology"/>
<feature type="region of interest" description="Disordered" evidence="11">
    <location>
        <begin position="1"/>
        <end position="56"/>
    </location>
</feature>
<keyword evidence="2" id="KW-0813">Transport</keyword>
<dbReference type="InterPro" id="IPR036640">
    <property type="entry name" value="ABC1_TM_sf"/>
</dbReference>
<dbReference type="OrthoDB" id="9806127at2"/>
<dbReference type="GO" id="GO:0016887">
    <property type="term" value="F:ATP hydrolysis activity"/>
    <property type="evidence" value="ECO:0007669"/>
    <property type="project" value="InterPro"/>
</dbReference>
<dbReference type="Pfam" id="PF00005">
    <property type="entry name" value="ABC_tran"/>
    <property type="match status" value="1"/>
</dbReference>
<dbReference type="GO" id="GO:0005524">
    <property type="term" value="F:ATP binding"/>
    <property type="evidence" value="ECO:0007669"/>
    <property type="project" value="UniProtKB-KW"/>
</dbReference>
<name>A0A1S1RJY7_9ACTN</name>
<evidence type="ECO:0000256" key="3">
    <source>
        <dbReference type="ARBA" id="ARBA00022475"/>
    </source>
</evidence>
<dbReference type="SUPFAM" id="SSF90123">
    <property type="entry name" value="ABC transporter transmembrane region"/>
    <property type="match status" value="1"/>
</dbReference>
<keyword evidence="7" id="KW-0067">ATP-binding</keyword>
<comment type="subcellular location">
    <subcellularLocation>
        <location evidence="1">Cell inner membrane</location>
        <topology evidence="1">Multi-pass membrane protein</topology>
    </subcellularLocation>
</comment>
<feature type="transmembrane region" description="Helical" evidence="12">
    <location>
        <begin position="226"/>
        <end position="248"/>
    </location>
</feature>
<dbReference type="Pfam" id="PF00664">
    <property type="entry name" value="ABC_membrane"/>
    <property type="match status" value="1"/>
</dbReference>
<evidence type="ECO:0000256" key="2">
    <source>
        <dbReference type="ARBA" id="ARBA00022448"/>
    </source>
</evidence>
<dbReference type="InterPro" id="IPR003593">
    <property type="entry name" value="AAA+_ATPase"/>
</dbReference>
<evidence type="ECO:0000256" key="1">
    <source>
        <dbReference type="ARBA" id="ARBA00004429"/>
    </source>
</evidence>
<evidence type="ECO:0000256" key="10">
    <source>
        <dbReference type="ARBA" id="ARBA00023455"/>
    </source>
</evidence>
<evidence type="ECO:0000256" key="12">
    <source>
        <dbReference type="SAM" id="Phobius"/>
    </source>
</evidence>
<keyword evidence="16" id="KW-1185">Reference proteome</keyword>
<keyword evidence="3" id="KW-1003">Cell membrane</keyword>
<evidence type="ECO:0000256" key="7">
    <source>
        <dbReference type="ARBA" id="ARBA00022840"/>
    </source>
</evidence>
<feature type="transmembrane region" description="Helical" evidence="12">
    <location>
        <begin position="201"/>
        <end position="220"/>
    </location>
</feature>
<dbReference type="EMBL" id="MBLM01000002">
    <property type="protein sequence ID" value="OHV46426.1"/>
    <property type="molecule type" value="Genomic_DNA"/>
</dbReference>
<dbReference type="Proteomes" id="UP000179627">
    <property type="component" value="Unassembled WGS sequence"/>
</dbReference>
<evidence type="ECO:0000256" key="9">
    <source>
        <dbReference type="ARBA" id="ARBA00023136"/>
    </source>
</evidence>
<comment type="caution">
    <text evidence="15">The sequence shown here is derived from an EMBL/GenBank/DDBJ whole genome shotgun (WGS) entry which is preliminary data.</text>
</comment>
<keyword evidence="4" id="KW-0997">Cell inner membrane</keyword>
<feature type="compositionally biased region" description="Low complexity" evidence="11">
    <location>
        <begin position="1"/>
        <end position="15"/>
    </location>
</feature>
<feature type="compositionally biased region" description="Low complexity" evidence="11">
    <location>
        <begin position="34"/>
        <end position="52"/>
    </location>
</feature>
<keyword evidence="9 12" id="KW-0472">Membrane</keyword>
<dbReference type="InterPro" id="IPR011527">
    <property type="entry name" value="ABC1_TM_dom"/>
</dbReference>
<feature type="transmembrane region" description="Helical" evidence="12">
    <location>
        <begin position="120"/>
        <end position="143"/>
    </location>
</feature>
<dbReference type="AlphaFoldDB" id="A0A1S1RJY7"/>
<evidence type="ECO:0000256" key="11">
    <source>
        <dbReference type="SAM" id="MobiDB-lite"/>
    </source>
</evidence>
<feature type="region of interest" description="Disordered" evidence="11">
    <location>
        <begin position="701"/>
        <end position="760"/>
    </location>
</feature>
<evidence type="ECO:0000256" key="6">
    <source>
        <dbReference type="ARBA" id="ARBA00022741"/>
    </source>
</evidence>
<dbReference type="PROSITE" id="PS00211">
    <property type="entry name" value="ABC_TRANSPORTER_1"/>
    <property type="match status" value="1"/>
</dbReference>
<dbReference type="SUPFAM" id="SSF52540">
    <property type="entry name" value="P-loop containing nucleoside triphosphate hydrolases"/>
    <property type="match status" value="1"/>
</dbReference>
<dbReference type="InterPro" id="IPR003439">
    <property type="entry name" value="ABC_transporter-like_ATP-bd"/>
</dbReference>
<reference evidence="16" key="1">
    <citation type="submission" date="2016-07" db="EMBL/GenBank/DDBJ databases">
        <title>Sequence Frankia sp. strain CcI1.17.</title>
        <authorList>
            <person name="Ghodhbane-Gtari F."/>
            <person name="Swanson E."/>
            <person name="Gueddou A."/>
            <person name="Morris K."/>
            <person name="Hezbri K."/>
            <person name="Ktari A."/>
            <person name="Nouioui I."/>
            <person name="Abebe-Akele F."/>
            <person name="Simpson S."/>
            <person name="Thomas K."/>
            <person name="Gtari M."/>
            <person name="Tisa L.S."/>
            <person name="Hurst S."/>
        </authorList>
    </citation>
    <scope>NUCLEOTIDE SEQUENCE [LARGE SCALE GENOMIC DNA]</scope>
    <source>
        <strain evidence="16">Cc1.17</strain>
    </source>
</reference>
<dbReference type="PANTHER" id="PTHR24221">
    <property type="entry name" value="ATP-BINDING CASSETTE SUB-FAMILY B"/>
    <property type="match status" value="1"/>
</dbReference>
<evidence type="ECO:0000313" key="16">
    <source>
        <dbReference type="Proteomes" id="UP000179627"/>
    </source>
</evidence>
<evidence type="ECO:0000256" key="5">
    <source>
        <dbReference type="ARBA" id="ARBA00022692"/>
    </source>
</evidence>
<dbReference type="InterPro" id="IPR027417">
    <property type="entry name" value="P-loop_NTPase"/>
</dbReference>
<keyword evidence="6" id="KW-0547">Nucleotide-binding</keyword>
<keyword evidence="8 12" id="KW-1133">Transmembrane helix</keyword>
<dbReference type="GO" id="GO:0005886">
    <property type="term" value="C:plasma membrane"/>
    <property type="evidence" value="ECO:0007669"/>
    <property type="project" value="UniProtKB-SubCell"/>
</dbReference>
<feature type="compositionally biased region" description="Low complexity" evidence="11">
    <location>
        <begin position="709"/>
        <end position="726"/>
    </location>
</feature>
<comment type="similarity">
    <text evidence="10">Belongs to the ABC transporter superfamily. Siderophore-Fe(3+) uptake transporter (SIUT) (TC 3.A.1.21) family.</text>
</comment>
<sequence>MSGQGAPIAATTAGRRPPRRVTRSAAVSEVTPQAAPNAPGGAAAGDASAEGTSAGGAQDGVIRRGLGVLAIAVREEPRIFVAAVAGSSLYALATVASSLALGEITERVIVPSIRNEHADWSTVLAVGAIMVGIGLARACGLFFRRLVSGMMQYRLQATYRRRVTRQYLHLPLAWHQRHPTGSLLSNANADVEATWAPIAPLPFAVGVLVMLAAALVLLILTDPLLALVGCVVFPAFGVVNIVYGRWVSPLYGRVQRLRGEVSAVAHESFDGALVVKTLGRETDETERFTGKAHELRDAMVRAGRIRGLFDPVMEALPNLGVLTVILVGAVRIDNGSLTVGELVRVAYLFTLLAFPIRSIGWVFGELPRSVVGYERVAAVLAARGGLSHGTAALHGTDPATLRVTGVGYAYPQPAAAPAPPTGPEALATDLLPPEAATDTSSVDATGASASVAAAATDADADADRQALAAVTFEVRPGRVVALTGRTGAGKSTLVNLLARLVDPDVGTVRVDGTDLRDLAAGEVARTVALVPQQTFLFDDTVRANVTLGLDLDDDEVWEALRRAQADRFVRALPAGLDTRVGERGTTLSGGQRQRIGLARALVRQPRMLILDDATSSVDPRIEASILADLRQRAGASTVVIVAYRRSTVELADEVVFLANGRVAAQGTHAELLGRSPGYAELLTAYDSAAQARADALAAAPAPAVPPAPTQATGLASSVAAAGSADGTVPAQPSDLAVDPAAEPVPTADHRVPVADKDGAR</sequence>
<dbReference type="FunFam" id="3.40.50.300:FF:000221">
    <property type="entry name" value="Multidrug ABC transporter ATP-binding protein"/>
    <property type="match status" value="1"/>
</dbReference>
<feature type="transmembrane region" description="Helical" evidence="12">
    <location>
        <begin position="79"/>
        <end position="100"/>
    </location>
</feature>
<feature type="domain" description="ABC transporter" evidence="13">
    <location>
        <begin position="442"/>
        <end position="684"/>
    </location>
</feature>
<dbReference type="Gene3D" id="3.40.50.300">
    <property type="entry name" value="P-loop containing nucleotide triphosphate hydrolases"/>
    <property type="match status" value="1"/>
</dbReference>
<evidence type="ECO:0000256" key="4">
    <source>
        <dbReference type="ARBA" id="ARBA00022519"/>
    </source>
</evidence>
<dbReference type="InterPro" id="IPR017871">
    <property type="entry name" value="ABC_transporter-like_CS"/>
</dbReference>
<accession>A0A1S1RJY7</accession>
<evidence type="ECO:0000259" key="13">
    <source>
        <dbReference type="PROSITE" id="PS50893"/>
    </source>
</evidence>
<protein>
    <submittedName>
        <fullName evidence="15">ABC transporter permease</fullName>
    </submittedName>
</protein>
<dbReference type="PROSITE" id="PS50929">
    <property type="entry name" value="ABC_TM1F"/>
    <property type="match status" value="1"/>
</dbReference>
<evidence type="ECO:0000313" key="15">
    <source>
        <dbReference type="EMBL" id="OHV46426.1"/>
    </source>
</evidence>
<feature type="domain" description="ABC transmembrane type-1" evidence="14">
    <location>
        <begin position="81"/>
        <end position="368"/>
    </location>
</feature>
<keyword evidence="5 12" id="KW-0812">Transmembrane</keyword>
<evidence type="ECO:0000256" key="8">
    <source>
        <dbReference type="ARBA" id="ARBA00022989"/>
    </source>
</evidence>